<accession>A0A1C5JTW9</accession>
<dbReference type="Pfam" id="PF13845">
    <property type="entry name" value="Septum_form"/>
    <property type="match status" value="1"/>
</dbReference>
<proteinExistence type="predicted"/>
<keyword evidence="3" id="KW-1185">Reference proteome</keyword>
<name>A0A1C5JTW9_9ACTN</name>
<reference evidence="3" key="1">
    <citation type="submission" date="2016-06" db="EMBL/GenBank/DDBJ databases">
        <authorList>
            <person name="Varghese N."/>
            <person name="Submissions Spin"/>
        </authorList>
    </citation>
    <scope>NUCLEOTIDE SEQUENCE [LARGE SCALE GENOMIC DNA]</scope>
    <source>
        <strain evidence="3">DSM 45161</strain>
    </source>
</reference>
<gene>
    <name evidence="2" type="ORF">GA0070614_5349</name>
</gene>
<dbReference type="EMBL" id="LT607753">
    <property type="protein sequence ID" value="SCG74002.1"/>
    <property type="molecule type" value="Genomic_DNA"/>
</dbReference>
<dbReference type="InterPro" id="IPR026004">
    <property type="entry name" value="Septum_form"/>
</dbReference>
<organism evidence="2 3">
    <name type="scientific">Micromonospora coxensis</name>
    <dbReference type="NCBI Taxonomy" id="356852"/>
    <lineage>
        <taxon>Bacteria</taxon>
        <taxon>Bacillati</taxon>
        <taxon>Actinomycetota</taxon>
        <taxon>Actinomycetes</taxon>
        <taxon>Micromonosporales</taxon>
        <taxon>Micromonosporaceae</taxon>
        <taxon>Micromonospora</taxon>
    </lineage>
</organism>
<protein>
    <submittedName>
        <fullName evidence="2">Septum formation</fullName>
    </submittedName>
</protein>
<evidence type="ECO:0000313" key="2">
    <source>
        <dbReference type="EMBL" id="SCG74002.1"/>
    </source>
</evidence>
<dbReference type="AlphaFoldDB" id="A0A1C5JTW9"/>
<evidence type="ECO:0000313" key="3">
    <source>
        <dbReference type="Proteomes" id="UP000198215"/>
    </source>
</evidence>
<sequence>MLPLRGGTAARTDGAEGTDAMRRYGTALLVGLLALLASTGCRTPAGLDADLVDDWPALAAPQRFVPAAGVCQRGTQHIGYLGGYQPVDCALPHHGETLHVGTLTGAHASPAAPPASGSAARRAAHAECDREVHRALGGDWRAGRLDLVVVLPSPEAWTGGARWFRCDVSEIRGLDEPGAVPRTGSLRGALKGDGDLRLRCFDPRVADGAVEAMVPVACTARHHAEFVGVWQAEGVSHAQLGRGDERVHRGCLRLIARYTGVPDDDAVRFRAGSIFYHPRERQWRDGNRGVQCFLWLDDRAPTRSLKGAGTRGLPLR</sequence>
<evidence type="ECO:0000259" key="1">
    <source>
        <dbReference type="Pfam" id="PF13845"/>
    </source>
</evidence>
<feature type="domain" description="Septum formation-related" evidence="1">
    <location>
        <begin position="68"/>
        <end position="292"/>
    </location>
</feature>
<dbReference type="Proteomes" id="UP000198215">
    <property type="component" value="Chromosome I"/>
</dbReference>